<dbReference type="HOGENOM" id="CLU_2134021_0_0_1"/>
<gene>
    <name evidence="2" type="ORF">MGG_14927</name>
</gene>
<feature type="region of interest" description="Disordered" evidence="1">
    <location>
        <begin position="1"/>
        <end position="75"/>
    </location>
</feature>
<dbReference type="KEGG" id="mgr:MGG_14927"/>
<accession>G4NIA5</accession>
<dbReference type="RefSeq" id="XP_003720332.1">
    <property type="nucleotide sequence ID" value="XM_003720284.1"/>
</dbReference>
<dbReference type="EMBL" id="CM001236">
    <property type="protein sequence ID" value="EHA47965.1"/>
    <property type="molecule type" value="Genomic_DNA"/>
</dbReference>
<dbReference type="AlphaFoldDB" id="G4NIA5"/>
<protein>
    <submittedName>
        <fullName evidence="2">Uncharacterized protein</fullName>
    </submittedName>
</protein>
<feature type="compositionally biased region" description="Low complexity" evidence="1">
    <location>
        <begin position="32"/>
        <end position="44"/>
    </location>
</feature>
<sequence>MASEPIETVTVTTTIRSLGEPTNSPEPPTLSPVPSLTPTTLATSVRQTSSTADPTALPADTDGQGSPTSGPPMGAIAGIITVRAESGSGWLNPQSEKGAGDRIPRACSLGASE</sequence>
<dbReference type="VEuPathDB" id="FungiDB:MGG_14927"/>
<proteinExistence type="predicted"/>
<name>G4NIA5_PYRO7</name>
<dbReference type="GeneID" id="12987295"/>
<evidence type="ECO:0000313" key="3">
    <source>
        <dbReference type="Proteomes" id="UP000009058"/>
    </source>
</evidence>
<evidence type="ECO:0000256" key="1">
    <source>
        <dbReference type="SAM" id="MobiDB-lite"/>
    </source>
</evidence>
<reference key="2">
    <citation type="submission" date="2011-05" db="EMBL/GenBank/DDBJ databases">
        <title>The Genome Sequence of Magnaporthe oryzae 70-15.</title>
        <authorList>
            <consortium name="The Broad Institute Genome Sequencing Platform"/>
            <person name="Ma L.-J."/>
            <person name="Dead R."/>
            <person name="Young S.K."/>
            <person name="Zeng Q."/>
            <person name="Gargeya S."/>
            <person name="Fitzgerald M."/>
            <person name="Haas B."/>
            <person name="Abouelleil A."/>
            <person name="Alvarado L."/>
            <person name="Arachchi H.M."/>
            <person name="Berlin A."/>
            <person name="Brown A."/>
            <person name="Chapman S.B."/>
            <person name="Chen Z."/>
            <person name="Dunbar C."/>
            <person name="Freedman E."/>
            <person name="Gearin G."/>
            <person name="Gellesch M."/>
            <person name="Goldberg J."/>
            <person name="Griggs A."/>
            <person name="Gujja S."/>
            <person name="Heiman D."/>
            <person name="Howarth C."/>
            <person name="Larson L."/>
            <person name="Lui A."/>
            <person name="MacDonald P.J.P."/>
            <person name="Mehta T."/>
            <person name="Montmayeur A."/>
            <person name="Murphy C."/>
            <person name="Neiman D."/>
            <person name="Pearson M."/>
            <person name="Priest M."/>
            <person name="Roberts A."/>
            <person name="Saif S."/>
            <person name="Shea T."/>
            <person name="Shenoy N."/>
            <person name="Sisk P."/>
            <person name="Stolte C."/>
            <person name="Sykes S."/>
            <person name="Yandava C."/>
            <person name="Wortman J."/>
            <person name="Nusbaum C."/>
            <person name="Birren B."/>
        </authorList>
    </citation>
    <scope>NUCLEOTIDE SEQUENCE</scope>
    <source>
        <strain>70-15</strain>
    </source>
</reference>
<organism evidence="2 3">
    <name type="scientific">Pyricularia oryzae (strain 70-15 / ATCC MYA-4617 / FGSC 8958)</name>
    <name type="common">Rice blast fungus</name>
    <name type="synonym">Magnaporthe oryzae</name>
    <dbReference type="NCBI Taxonomy" id="242507"/>
    <lineage>
        <taxon>Eukaryota</taxon>
        <taxon>Fungi</taxon>
        <taxon>Dikarya</taxon>
        <taxon>Ascomycota</taxon>
        <taxon>Pezizomycotina</taxon>
        <taxon>Sordariomycetes</taxon>
        <taxon>Sordariomycetidae</taxon>
        <taxon>Magnaporthales</taxon>
        <taxon>Pyriculariaceae</taxon>
        <taxon>Pyricularia</taxon>
    </lineage>
</organism>
<dbReference type="InParanoid" id="G4NIA5"/>
<reference evidence="2 3" key="1">
    <citation type="journal article" date="2005" name="Nature">
        <title>The genome sequence of the rice blast fungus Magnaporthe grisea.</title>
        <authorList>
            <person name="Dean R.A."/>
            <person name="Talbot N.J."/>
            <person name="Ebbole D.J."/>
            <person name="Farman M.L."/>
            <person name="Mitchell T.K."/>
            <person name="Orbach M.J."/>
            <person name="Thon M."/>
            <person name="Kulkarni R."/>
            <person name="Xu J.R."/>
            <person name="Pan H."/>
            <person name="Read N.D."/>
            <person name="Lee Y.H."/>
            <person name="Carbone I."/>
            <person name="Brown D."/>
            <person name="Oh Y.Y."/>
            <person name="Donofrio N."/>
            <person name="Jeong J.S."/>
            <person name="Soanes D.M."/>
            <person name="Djonovic S."/>
            <person name="Kolomiets E."/>
            <person name="Rehmeyer C."/>
            <person name="Li W."/>
            <person name="Harding M."/>
            <person name="Kim S."/>
            <person name="Lebrun M.H."/>
            <person name="Bohnert H."/>
            <person name="Coughlan S."/>
            <person name="Butler J."/>
            <person name="Calvo S."/>
            <person name="Ma L.J."/>
            <person name="Nicol R."/>
            <person name="Purcell S."/>
            <person name="Nusbaum C."/>
            <person name="Galagan J.E."/>
            <person name="Birren B.W."/>
        </authorList>
    </citation>
    <scope>NUCLEOTIDE SEQUENCE [LARGE SCALE GENOMIC DNA]</scope>
    <source>
        <strain evidence="3">70-15 / ATCC MYA-4617 / FGSC 8958</strain>
    </source>
</reference>
<dbReference type="Proteomes" id="UP000009058">
    <property type="component" value="Chromosome 6"/>
</dbReference>
<keyword evidence="3" id="KW-1185">Reference proteome</keyword>
<evidence type="ECO:0000313" key="2">
    <source>
        <dbReference type="EMBL" id="EHA47965.1"/>
    </source>
</evidence>
<feature type="region of interest" description="Disordered" evidence="1">
    <location>
        <begin position="87"/>
        <end position="113"/>
    </location>
</feature>